<dbReference type="Proteomes" id="UP000198757">
    <property type="component" value="Unassembled WGS sequence"/>
</dbReference>
<name>A0A1G6Q4C5_NIADE</name>
<organism evidence="1 2">
    <name type="scientific">Niabella drilacis (strain DSM 25811 / CCM 8410 / CCUG 62505 / LMG 26954 / E90)</name>
    <dbReference type="NCBI Taxonomy" id="1285928"/>
    <lineage>
        <taxon>Bacteria</taxon>
        <taxon>Pseudomonadati</taxon>
        <taxon>Bacteroidota</taxon>
        <taxon>Chitinophagia</taxon>
        <taxon>Chitinophagales</taxon>
        <taxon>Chitinophagaceae</taxon>
        <taxon>Niabella</taxon>
    </lineage>
</organism>
<dbReference type="EMBL" id="FMZO01000004">
    <property type="protein sequence ID" value="SDC86774.1"/>
    <property type="molecule type" value="Genomic_DNA"/>
</dbReference>
<sequence length="51" mass="5854">MLLNLCNIFICDTIDSFRREHWSLLTAPLKERFVTINGCFTPFTGNCWTGG</sequence>
<evidence type="ECO:0000313" key="2">
    <source>
        <dbReference type="Proteomes" id="UP000198757"/>
    </source>
</evidence>
<protein>
    <submittedName>
        <fullName evidence="1">Uncharacterized protein</fullName>
    </submittedName>
</protein>
<dbReference type="STRING" id="1285928.SAMN04487894_104260"/>
<proteinExistence type="predicted"/>
<evidence type="ECO:0000313" key="1">
    <source>
        <dbReference type="EMBL" id="SDC86774.1"/>
    </source>
</evidence>
<reference evidence="2" key="1">
    <citation type="submission" date="2016-10" db="EMBL/GenBank/DDBJ databases">
        <authorList>
            <person name="Varghese N."/>
            <person name="Submissions S."/>
        </authorList>
    </citation>
    <scope>NUCLEOTIDE SEQUENCE [LARGE SCALE GENOMIC DNA]</scope>
    <source>
        <strain evidence="2">DSM 25811 / CCM 8410 / LMG 26954 / E90</strain>
    </source>
</reference>
<keyword evidence="2" id="KW-1185">Reference proteome</keyword>
<dbReference type="AlphaFoldDB" id="A0A1G6Q4C5"/>
<accession>A0A1G6Q4C5</accession>
<gene>
    <name evidence="1" type="ORF">SAMN04487894_104260</name>
</gene>